<accession>A0ACC6N599</accession>
<keyword evidence="1" id="KW-0804">Transcription</keyword>
<evidence type="ECO:0000313" key="2">
    <source>
        <dbReference type="Proteomes" id="UP001304050"/>
    </source>
</evidence>
<organism evidence="1 2">
    <name type="scientific">Rhizobium mulingense</name>
    <dbReference type="NCBI Taxonomy" id="3031128"/>
    <lineage>
        <taxon>Bacteria</taxon>
        <taxon>Pseudomonadati</taxon>
        <taxon>Pseudomonadota</taxon>
        <taxon>Alphaproteobacteria</taxon>
        <taxon>Hyphomicrobiales</taxon>
        <taxon>Rhizobiaceae</taxon>
        <taxon>Rhizobium/Agrobacterium group</taxon>
        <taxon>Rhizobium</taxon>
    </lineage>
</organism>
<proteinExistence type="predicted"/>
<comment type="caution">
    <text evidence="1">The sequence shown here is derived from an EMBL/GenBank/DDBJ whole genome shotgun (WGS) entry which is preliminary data.</text>
</comment>
<gene>
    <name evidence="1" type="ORF">U8465_27340</name>
</gene>
<keyword evidence="1" id="KW-0548">Nucleotidyltransferase</keyword>
<evidence type="ECO:0000313" key="1">
    <source>
        <dbReference type="EMBL" id="MEA3520761.1"/>
    </source>
</evidence>
<keyword evidence="1" id="KW-0240">DNA-directed RNA polymerase</keyword>
<dbReference type="EMBL" id="JAYESG010000017">
    <property type="protein sequence ID" value="MEA3520761.1"/>
    <property type="molecule type" value="Genomic_DNA"/>
</dbReference>
<dbReference type="EC" id="2.7.7.6" evidence="1"/>
<protein>
    <submittedName>
        <fullName evidence="1">DNA-directed RNA polymerase subunit omega</fullName>
        <ecNumber evidence="1">2.7.7.6</ecNumber>
    </submittedName>
</protein>
<name>A0ACC6N599_9HYPH</name>
<keyword evidence="1" id="KW-0808">Transferase</keyword>
<dbReference type="Proteomes" id="UP001304050">
    <property type="component" value="Unassembled WGS sequence"/>
</dbReference>
<reference evidence="1" key="1">
    <citation type="submission" date="2023-12" db="EMBL/GenBank/DDBJ databases">
        <title>Diversity of Rhizobium in root nodule of phaseolus vulgaris.</title>
        <authorList>
            <person name="Wang H."/>
        </authorList>
    </citation>
    <scope>NUCLEOTIDE SEQUENCE</scope>
    <source>
        <strain evidence="1">MJ31</strain>
    </source>
</reference>
<keyword evidence="2" id="KW-1185">Reference proteome</keyword>
<sequence>MDPLIVFDCKRVLANRFALAVAAAARSRSLNRGAEPRFEMPRATASVIALNEIAQSSFLPGELALFLIEPAEAKRILRANPQSSFAAVAGMPRPHPPPIRRRRFTDDANQGKEE</sequence>